<reference evidence="1 2" key="1">
    <citation type="journal article" date="2023" name="Nucleic Acids Res.">
        <title>The hologenome of Daphnia magna reveals possible DNA methylation and microbiome-mediated evolution of the host genome.</title>
        <authorList>
            <person name="Chaturvedi A."/>
            <person name="Li X."/>
            <person name="Dhandapani V."/>
            <person name="Marshall H."/>
            <person name="Kissane S."/>
            <person name="Cuenca-Cambronero M."/>
            <person name="Asole G."/>
            <person name="Calvet F."/>
            <person name="Ruiz-Romero M."/>
            <person name="Marangio P."/>
            <person name="Guigo R."/>
            <person name="Rago D."/>
            <person name="Mirbahai L."/>
            <person name="Eastwood N."/>
            <person name="Colbourne J.K."/>
            <person name="Zhou J."/>
            <person name="Mallon E."/>
            <person name="Orsini L."/>
        </authorList>
    </citation>
    <scope>NUCLEOTIDE SEQUENCE [LARGE SCALE GENOMIC DNA]</scope>
    <source>
        <strain evidence="1">LRV0_1</strain>
    </source>
</reference>
<evidence type="ECO:0000313" key="2">
    <source>
        <dbReference type="Proteomes" id="UP001234178"/>
    </source>
</evidence>
<proteinExistence type="predicted"/>
<name>A0ABR0AHP9_9CRUS</name>
<dbReference type="EMBL" id="JAOYFB010000037">
    <property type="protein sequence ID" value="KAK4024642.1"/>
    <property type="molecule type" value="Genomic_DNA"/>
</dbReference>
<accession>A0ABR0AHP9</accession>
<gene>
    <name evidence="1" type="ORF">OUZ56_010064</name>
</gene>
<protein>
    <submittedName>
        <fullName evidence="1">Uncharacterized protein</fullName>
    </submittedName>
</protein>
<comment type="caution">
    <text evidence="1">The sequence shown here is derived from an EMBL/GenBank/DDBJ whole genome shotgun (WGS) entry which is preliminary data.</text>
</comment>
<evidence type="ECO:0000313" key="1">
    <source>
        <dbReference type="EMBL" id="KAK4024642.1"/>
    </source>
</evidence>
<keyword evidence="2" id="KW-1185">Reference proteome</keyword>
<sequence>MSLLSCDVWRIHDTVHHPSWSPGAEKQSPYFTNTLRIFSLFAGPSSFPIRLSNSWSRSAYFSVPVATAATGVSPSLISATGSIAPNTVPSSIHCLCSDKLVTVSCLIISSLLIRVFPVYTLFFVGNAREGSTSAHPKNPFKSSGLVLTSFIDRGGTQHLFWFTSFGASSVLSSARAPMVMSLMTIWVAPQSSSVFLVFPKSPFQGVSYVSV</sequence>
<organism evidence="1 2">
    <name type="scientific">Daphnia magna</name>
    <dbReference type="NCBI Taxonomy" id="35525"/>
    <lineage>
        <taxon>Eukaryota</taxon>
        <taxon>Metazoa</taxon>
        <taxon>Ecdysozoa</taxon>
        <taxon>Arthropoda</taxon>
        <taxon>Crustacea</taxon>
        <taxon>Branchiopoda</taxon>
        <taxon>Diplostraca</taxon>
        <taxon>Cladocera</taxon>
        <taxon>Anomopoda</taxon>
        <taxon>Daphniidae</taxon>
        <taxon>Daphnia</taxon>
    </lineage>
</organism>
<dbReference type="Proteomes" id="UP001234178">
    <property type="component" value="Unassembled WGS sequence"/>
</dbReference>